<feature type="transmembrane region" description="Helical" evidence="5">
    <location>
        <begin position="181"/>
        <end position="203"/>
    </location>
</feature>
<dbReference type="OMA" id="IHAVLIK"/>
<evidence type="ECO:0000313" key="7">
    <source>
        <dbReference type="Proteomes" id="UP000094527"/>
    </source>
</evidence>
<keyword evidence="3 5" id="KW-1133">Transmembrane helix</keyword>
<keyword evidence="4 5" id="KW-0472">Membrane</keyword>
<reference evidence="6 7" key="1">
    <citation type="journal article" date="2016" name="Genome Biol. Evol.">
        <title>Gene Family Evolution Reflects Adaptation to Soil Environmental Stressors in the Genome of the Collembolan Orchesella cincta.</title>
        <authorList>
            <person name="Faddeeva-Vakhrusheva A."/>
            <person name="Derks M.F."/>
            <person name="Anvar S.Y."/>
            <person name="Agamennone V."/>
            <person name="Suring W."/>
            <person name="Smit S."/>
            <person name="van Straalen N.M."/>
            <person name="Roelofs D."/>
        </authorList>
    </citation>
    <scope>NUCLEOTIDE SEQUENCE [LARGE SCALE GENOMIC DNA]</scope>
    <source>
        <tissue evidence="6">Mixed pool</tissue>
    </source>
</reference>
<dbReference type="GO" id="GO:0016020">
    <property type="term" value="C:membrane"/>
    <property type="evidence" value="ECO:0007669"/>
    <property type="project" value="UniProtKB-SubCell"/>
</dbReference>
<gene>
    <name evidence="6" type="ORF">Ocin01_04672</name>
</gene>
<proteinExistence type="predicted"/>
<feature type="transmembrane region" description="Helical" evidence="5">
    <location>
        <begin position="96"/>
        <end position="116"/>
    </location>
</feature>
<accession>A0A1D2NAB1</accession>
<evidence type="ECO:0000256" key="2">
    <source>
        <dbReference type="ARBA" id="ARBA00022692"/>
    </source>
</evidence>
<sequence length="324" mass="35879">MRVISILTVFVNKGLLSQQQGYEAPMYVTWLQCFFTFLVCASLTWFQRCLRLTGSFIFPVIKINLETMLRTMPLSIFFVAMITFNSLCLKHVGVPSYYLARSMGTGITVLFTYVIMGFSITKRAKLCCIIITLGYLVGIDDGGFSENITTFGIVYGLLSSCFVSLNSIYTNKVLPAVDNSVLALTLYCNLNASFLFLPVVFMFEELPNIIIVSQIPKFWMLIILGGVCGVAIGSITVLQIKITSPLTHNISGAAKACVQTLIAAWIYNSNKSAAWWASNWIVLTGKRWVRKGPAGGYGERASSSQISLNESYLGGRIAHIRIRL</sequence>
<evidence type="ECO:0000256" key="5">
    <source>
        <dbReference type="SAM" id="Phobius"/>
    </source>
</evidence>
<comment type="subcellular location">
    <subcellularLocation>
        <location evidence="1">Membrane</location>
        <topology evidence="1">Multi-pass membrane protein</topology>
    </subcellularLocation>
</comment>
<feature type="transmembrane region" description="Helical" evidence="5">
    <location>
        <begin position="123"/>
        <end position="139"/>
    </location>
</feature>
<protein>
    <submittedName>
        <fullName evidence="6">GDP-fucose transporter 1</fullName>
    </submittedName>
</protein>
<feature type="transmembrane region" description="Helical" evidence="5">
    <location>
        <begin position="27"/>
        <end position="46"/>
    </location>
</feature>
<dbReference type="Proteomes" id="UP000094527">
    <property type="component" value="Unassembled WGS sequence"/>
</dbReference>
<dbReference type="OrthoDB" id="5547497at2759"/>
<evidence type="ECO:0000256" key="1">
    <source>
        <dbReference type="ARBA" id="ARBA00004141"/>
    </source>
</evidence>
<feature type="transmembrane region" description="Helical" evidence="5">
    <location>
        <begin position="151"/>
        <end position="169"/>
    </location>
</feature>
<comment type="caution">
    <text evidence="6">The sequence shown here is derived from an EMBL/GenBank/DDBJ whole genome shotgun (WGS) entry which is preliminary data.</text>
</comment>
<name>A0A1D2NAB1_ORCCI</name>
<feature type="transmembrane region" description="Helical" evidence="5">
    <location>
        <begin position="218"/>
        <end position="238"/>
    </location>
</feature>
<dbReference type="PANTHER" id="PTHR11132">
    <property type="entry name" value="SOLUTE CARRIER FAMILY 35"/>
    <property type="match status" value="1"/>
</dbReference>
<evidence type="ECO:0000256" key="3">
    <source>
        <dbReference type="ARBA" id="ARBA00022989"/>
    </source>
</evidence>
<evidence type="ECO:0000313" key="6">
    <source>
        <dbReference type="EMBL" id="ODN02015.1"/>
    </source>
</evidence>
<keyword evidence="2 5" id="KW-0812">Transmembrane</keyword>
<feature type="transmembrane region" description="Helical" evidence="5">
    <location>
        <begin position="67"/>
        <end position="84"/>
    </location>
</feature>
<evidence type="ECO:0000256" key="4">
    <source>
        <dbReference type="ARBA" id="ARBA00023136"/>
    </source>
</evidence>
<dbReference type="EMBL" id="LJIJ01000129">
    <property type="protein sequence ID" value="ODN02015.1"/>
    <property type="molecule type" value="Genomic_DNA"/>
</dbReference>
<keyword evidence="7" id="KW-1185">Reference proteome</keyword>
<dbReference type="InterPro" id="IPR050186">
    <property type="entry name" value="TPT_transporter"/>
</dbReference>
<dbReference type="AlphaFoldDB" id="A0A1D2NAB1"/>
<organism evidence="6 7">
    <name type="scientific">Orchesella cincta</name>
    <name type="common">Springtail</name>
    <name type="synonym">Podura cincta</name>
    <dbReference type="NCBI Taxonomy" id="48709"/>
    <lineage>
        <taxon>Eukaryota</taxon>
        <taxon>Metazoa</taxon>
        <taxon>Ecdysozoa</taxon>
        <taxon>Arthropoda</taxon>
        <taxon>Hexapoda</taxon>
        <taxon>Collembola</taxon>
        <taxon>Entomobryomorpha</taxon>
        <taxon>Entomobryoidea</taxon>
        <taxon>Orchesellidae</taxon>
        <taxon>Orchesellinae</taxon>
        <taxon>Orchesella</taxon>
    </lineage>
</organism>